<dbReference type="AlphaFoldDB" id="A0AAV4BQ70"/>
<keyword evidence="2" id="KW-1185">Reference proteome</keyword>
<organism evidence="1 2">
    <name type="scientific">Plakobranchus ocellatus</name>
    <dbReference type="NCBI Taxonomy" id="259542"/>
    <lineage>
        <taxon>Eukaryota</taxon>
        <taxon>Metazoa</taxon>
        <taxon>Spiralia</taxon>
        <taxon>Lophotrochozoa</taxon>
        <taxon>Mollusca</taxon>
        <taxon>Gastropoda</taxon>
        <taxon>Heterobranchia</taxon>
        <taxon>Euthyneura</taxon>
        <taxon>Panpulmonata</taxon>
        <taxon>Sacoglossa</taxon>
        <taxon>Placobranchoidea</taxon>
        <taxon>Plakobranchidae</taxon>
        <taxon>Plakobranchus</taxon>
    </lineage>
</organism>
<protein>
    <submittedName>
        <fullName evidence="1">Uncharacterized protein</fullName>
    </submittedName>
</protein>
<reference evidence="1 2" key="1">
    <citation type="journal article" date="2021" name="Elife">
        <title>Chloroplast acquisition without the gene transfer in kleptoplastic sea slugs, Plakobranchus ocellatus.</title>
        <authorList>
            <person name="Maeda T."/>
            <person name="Takahashi S."/>
            <person name="Yoshida T."/>
            <person name="Shimamura S."/>
            <person name="Takaki Y."/>
            <person name="Nagai Y."/>
            <person name="Toyoda A."/>
            <person name="Suzuki Y."/>
            <person name="Arimoto A."/>
            <person name="Ishii H."/>
            <person name="Satoh N."/>
            <person name="Nishiyama T."/>
            <person name="Hasebe M."/>
            <person name="Maruyama T."/>
            <person name="Minagawa J."/>
            <person name="Obokata J."/>
            <person name="Shigenobu S."/>
        </authorList>
    </citation>
    <scope>NUCLEOTIDE SEQUENCE [LARGE SCALE GENOMIC DNA]</scope>
</reference>
<name>A0AAV4BQ70_9GAST</name>
<proteinExistence type="predicted"/>
<dbReference type="EMBL" id="BLXT01005746">
    <property type="protein sequence ID" value="GFO25376.1"/>
    <property type="molecule type" value="Genomic_DNA"/>
</dbReference>
<evidence type="ECO:0000313" key="2">
    <source>
        <dbReference type="Proteomes" id="UP000735302"/>
    </source>
</evidence>
<comment type="caution">
    <text evidence="1">The sequence shown here is derived from an EMBL/GenBank/DDBJ whole genome shotgun (WGS) entry which is preliminary data.</text>
</comment>
<dbReference type="Proteomes" id="UP000735302">
    <property type="component" value="Unassembled WGS sequence"/>
</dbReference>
<sequence>MEVRACLVINSRPGCLLLCVRWRDEVITTGQNKHEAGGEADMTLTPDLKGPDDILHIFNRFSAPTL</sequence>
<evidence type="ECO:0000313" key="1">
    <source>
        <dbReference type="EMBL" id="GFO25376.1"/>
    </source>
</evidence>
<gene>
    <name evidence="1" type="ORF">PoB_005188100</name>
</gene>
<accession>A0AAV4BQ70</accession>